<keyword evidence="11" id="KW-0472">Membrane</keyword>
<dbReference type="Pfam" id="PF00162">
    <property type="entry name" value="PGK"/>
    <property type="match status" value="1"/>
</dbReference>
<dbReference type="GO" id="GO:0004618">
    <property type="term" value="F:phosphoglycerate kinase activity"/>
    <property type="evidence" value="ECO:0007669"/>
    <property type="project" value="UniProtKB-EC"/>
</dbReference>
<dbReference type="GO" id="GO:0004674">
    <property type="term" value="F:protein serine/threonine kinase activity"/>
    <property type="evidence" value="ECO:0007669"/>
    <property type="project" value="TreeGrafter"/>
</dbReference>
<protein>
    <recommendedName>
        <fullName evidence="3">phosphoglycerate kinase</fullName>
        <ecNumber evidence="3">2.7.2.3</ecNumber>
    </recommendedName>
</protein>
<feature type="transmembrane region" description="Helical" evidence="11">
    <location>
        <begin position="2250"/>
        <end position="2268"/>
    </location>
</feature>
<evidence type="ECO:0000256" key="5">
    <source>
        <dbReference type="ARBA" id="ARBA00022741"/>
    </source>
</evidence>
<feature type="transmembrane region" description="Helical" evidence="11">
    <location>
        <begin position="2638"/>
        <end position="2655"/>
    </location>
</feature>
<feature type="region of interest" description="Disordered" evidence="10">
    <location>
        <begin position="1245"/>
        <end position="1277"/>
    </location>
</feature>
<evidence type="ECO:0000313" key="13">
    <source>
        <dbReference type="EMBL" id="OLQ07005.1"/>
    </source>
</evidence>
<dbReference type="CDD" id="cd14014">
    <property type="entry name" value="STKc_PknB_like"/>
    <property type="match status" value="1"/>
</dbReference>
<feature type="compositionally biased region" description="Acidic residues" evidence="10">
    <location>
        <begin position="2155"/>
        <end position="2181"/>
    </location>
</feature>
<dbReference type="InterPro" id="IPR008271">
    <property type="entry name" value="Ser/Thr_kinase_AS"/>
</dbReference>
<dbReference type="Gene3D" id="1.20.1250.20">
    <property type="entry name" value="MFS general substrate transporter like domains"/>
    <property type="match status" value="1"/>
</dbReference>
<feature type="transmembrane region" description="Helical" evidence="11">
    <location>
        <begin position="2604"/>
        <end position="2626"/>
    </location>
</feature>
<dbReference type="InterPro" id="IPR036259">
    <property type="entry name" value="MFS_trans_sf"/>
</dbReference>
<evidence type="ECO:0000313" key="14">
    <source>
        <dbReference type="Proteomes" id="UP000186817"/>
    </source>
</evidence>
<feature type="compositionally biased region" description="Basic and acidic residues" evidence="10">
    <location>
        <begin position="1308"/>
        <end position="1325"/>
    </location>
</feature>
<gene>
    <name evidence="13" type="primary">ssp2</name>
    <name evidence="13" type="ORF">AK812_SmicGene9623</name>
</gene>
<dbReference type="Proteomes" id="UP000186817">
    <property type="component" value="Unassembled WGS sequence"/>
</dbReference>
<feature type="binding site" evidence="9">
    <location>
        <position position="1783"/>
    </location>
    <ligand>
        <name>ATP</name>
        <dbReference type="ChEBI" id="CHEBI:30616"/>
    </ligand>
</feature>
<feature type="domain" description="Protein kinase" evidence="12">
    <location>
        <begin position="1754"/>
        <end position="2031"/>
    </location>
</feature>
<evidence type="ECO:0000256" key="6">
    <source>
        <dbReference type="ARBA" id="ARBA00022777"/>
    </source>
</evidence>
<keyword evidence="8" id="KW-0460">Magnesium</keyword>
<dbReference type="EMBL" id="LSRX01000148">
    <property type="protein sequence ID" value="OLQ07005.1"/>
    <property type="molecule type" value="Genomic_DNA"/>
</dbReference>
<dbReference type="GO" id="GO:0005737">
    <property type="term" value="C:cytoplasm"/>
    <property type="evidence" value="ECO:0007669"/>
    <property type="project" value="TreeGrafter"/>
</dbReference>
<feature type="compositionally biased region" description="Low complexity" evidence="10">
    <location>
        <begin position="1697"/>
        <end position="1713"/>
    </location>
</feature>
<feature type="transmembrane region" description="Helical" evidence="11">
    <location>
        <begin position="2499"/>
        <end position="2521"/>
    </location>
</feature>
<keyword evidence="11" id="KW-0812">Transmembrane</keyword>
<dbReference type="SUPFAM" id="SSF56112">
    <property type="entry name" value="Protein kinase-like (PK-like)"/>
    <property type="match status" value="1"/>
</dbReference>
<feature type="transmembrane region" description="Helical" evidence="11">
    <location>
        <begin position="2362"/>
        <end position="2384"/>
    </location>
</feature>
<accession>A0A1Q9EHV3</accession>
<feature type="transmembrane region" description="Helical" evidence="11">
    <location>
        <begin position="2280"/>
        <end position="2310"/>
    </location>
</feature>
<feature type="transmembrane region" description="Helical" evidence="11">
    <location>
        <begin position="2561"/>
        <end position="2584"/>
    </location>
</feature>
<keyword evidence="5 9" id="KW-0547">Nucleotide-binding</keyword>
<evidence type="ECO:0000259" key="12">
    <source>
        <dbReference type="PROSITE" id="PS50011"/>
    </source>
</evidence>
<dbReference type="SUPFAM" id="SSF103473">
    <property type="entry name" value="MFS general substrate transporter"/>
    <property type="match status" value="1"/>
</dbReference>
<dbReference type="InterPro" id="IPR036043">
    <property type="entry name" value="Phosphoglycerate_kinase_sf"/>
</dbReference>
<evidence type="ECO:0000256" key="4">
    <source>
        <dbReference type="ARBA" id="ARBA00022679"/>
    </source>
</evidence>
<evidence type="ECO:0000256" key="10">
    <source>
        <dbReference type="SAM" id="MobiDB-lite"/>
    </source>
</evidence>
<dbReference type="InterPro" id="IPR017441">
    <property type="entry name" value="Protein_kinase_ATP_BS"/>
</dbReference>
<keyword evidence="11" id="KW-1133">Transmembrane helix</keyword>
<dbReference type="SUPFAM" id="SSF53748">
    <property type="entry name" value="Phosphoglycerate kinase"/>
    <property type="match status" value="1"/>
</dbReference>
<feature type="region of interest" description="Disordered" evidence="10">
    <location>
        <begin position="1308"/>
        <end position="1349"/>
    </location>
</feature>
<keyword evidence="4" id="KW-0808">Transferase</keyword>
<feature type="region of interest" description="Disordered" evidence="10">
    <location>
        <begin position="1622"/>
        <end position="1641"/>
    </location>
</feature>
<dbReference type="GO" id="GO:0005524">
    <property type="term" value="F:ATP binding"/>
    <property type="evidence" value="ECO:0007669"/>
    <property type="project" value="UniProtKB-UniRule"/>
</dbReference>
<evidence type="ECO:0000256" key="2">
    <source>
        <dbReference type="ARBA" id="ARBA00008982"/>
    </source>
</evidence>
<organism evidence="13 14">
    <name type="scientific">Symbiodinium microadriaticum</name>
    <name type="common">Dinoflagellate</name>
    <name type="synonym">Zooxanthella microadriatica</name>
    <dbReference type="NCBI Taxonomy" id="2951"/>
    <lineage>
        <taxon>Eukaryota</taxon>
        <taxon>Sar</taxon>
        <taxon>Alveolata</taxon>
        <taxon>Dinophyceae</taxon>
        <taxon>Suessiales</taxon>
        <taxon>Symbiodiniaceae</taxon>
        <taxon>Symbiodinium</taxon>
    </lineage>
</organism>
<dbReference type="GO" id="GO:0035556">
    <property type="term" value="P:intracellular signal transduction"/>
    <property type="evidence" value="ECO:0007669"/>
    <property type="project" value="TreeGrafter"/>
</dbReference>
<keyword evidence="14" id="KW-1185">Reference proteome</keyword>
<feature type="region of interest" description="Disordered" evidence="10">
    <location>
        <begin position="2149"/>
        <end position="2197"/>
    </location>
</feature>
<reference evidence="13 14" key="1">
    <citation type="submission" date="2016-02" db="EMBL/GenBank/DDBJ databases">
        <title>Genome analysis of coral dinoflagellate symbionts highlights evolutionary adaptations to a symbiotic lifestyle.</title>
        <authorList>
            <person name="Aranda M."/>
            <person name="Li Y."/>
            <person name="Liew Y.J."/>
            <person name="Baumgarten S."/>
            <person name="Simakov O."/>
            <person name="Wilson M."/>
            <person name="Piel J."/>
            <person name="Ashoor H."/>
            <person name="Bougouffa S."/>
            <person name="Bajic V.B."/>
            <person name="Ryu T."/>
            <person name="Ravasi T."/>
            <person name="Bayer T."/>
            <person name="Micklem G."/>
            <person name="Kim H."/>
            <person name="Bhak J."/>
            <person name="Lajeunesse T.C."/>
            <person name="Voolstra C.R."/>
        </authorList>
    </citation>
    <scope>NUCLEOTIDE SEQUENCE [LARGE SCALE GENOMIC DNA]</scope>
    <source>
        <strain evidence="13 14">CCMP2467</strain>
    </source>
</reference>
<feature type="region of interest" description="Disordered" evidence="10">
    <location>
        <begin position="1692"/>
        <end position="1721"/>
    </location>
</feature>
<keyword evidence="6 13" id="KW-0418">Kinase</keyword>
<dbReference type="InterPro" id="IPR011009">
    <property type="entry name" value="Kinase-like_dom_sf"/>
</dbReference>
<feature type="compositionally biased region" description="Basic and acidic residues" evidence="10">
    <location>
        <begin position="1626"/>
        <end position="1635"/>
    </location>
</feature>
<comment type="similarity">
    <text evidence="2">Belongs to the phosphoglycerate kinase family.</text>
</comment>
<evidence type="ECO:0000256" key="7">
    <source>
        <dbReference type="ARBA" id="ARBA00022840"/>
    </source>
</evidence>
<dbReference type="Gene3D" id="1.10.510.10">
    <property type="entry name" value="Transferase(Phosphotransferase) domain 1"/>
    <property type="match status" value="1"/>
</dbReference>
<dbReference type="PANTHER" id="PTHR24346:SF30">
    <property type="entry name" value="MATERNAL EMBRYONIC LEUCINE ZIPPER KINASE"/>
    <property type="match status" value="1"/>
</dbReference>
<dbReference type="GO" id="GO:0006096">
    <property type="term" value="P:glycolytic process"/>
    <property type="evidence" value="ECO:0007669"/>
    <property type="project" value="InterPro"/>
</dbReference>
<evidence type="ECO:0000256" key="8">
    <source>
        <dbReference type="ARBA" id="ARBA00022842"/>
    </source>
</evidence>
<dbReference type="InterPro" id="IPR000719">
    <property type="entry name" value="Prot_kinase_dom"/>
</dbReference>
<comment type="caution">
    <text evidence="13">The sequence shown here is derived from an EMBL/GenBank/DDBJ whole genome shotgun (WGS) entry which is preliminary data.</text>
</comment>
<feature type="transmembrane region" description="Helical" evidence="11">
    <location>
        <begin position="2422"/>
        <end position="2440"/>
    </location>
</feature>
<feature type="region of interest" description="Disordered" evidence="10">
    <location>
        <begin position="1055"/>
        <end position="1088"/>
    </location>
</feature>
<sequence length="2672" mass="292349">MYMARCSLKKRHVFAGLMSMSWWADCNTQELDMPCTSLQCPTGYLQRWDADSTFCAGACNSSDAEMCCFRKGFASHSWRIVASSPVGEAWDLLALRFYLAENCSADSLIEAVPSSRRGGANGAAFSHHRGRGAVAADLFHEPVQFPSSVPQLQSVRWSSGAPCTAGECFVGFSWESDGTRTPVGNCRQTRGCPTVGFVRQAGAFRVACAEVEQSQDSGFFAESLRLQMLDVDGRDSNSSEAGLWRTAAEARNLVGGLATLRQSAVSVWSSGDDVQAKMENLGLDPSDPLPPQSEQFVDLAEVKERKTVSLKTRTLEEQIVAKRYDRALERFAQQPTSRYRGVGGKKSGKSSGIMPLASSQLRLVVTRAEEYRERLEVMELLDRATPEEIKSGGFNWYHSLRGEGTRFIQVGNMFSGLYLPMKLHKENFVHEIIRRLVEVYVSALYLLARIRKYGAKMKESGVVGEAEIYLSRETGEEMAPGQLEYDEIMVKALRPVEAEMQEGFAEEDLMAALLEEGAADNTMPLEQDVEEGLMAKMSLGEFQERYREHRAIAAMAVVVEDEAKGKKRIIHVASARGTGGDGGDVVGSGDGGDEHEEADEVAFSVLGDIAKAHRGYKRAAQEHGYLGCEVDTEDKVPGDPATQTVYSWTRIAACGLRQTYDLLGARFPLDMLLYADDLEGRFRVEWLGVETEYPSWKPGLARETRNKMIAALELLATLVNGDAKELSAKNCELQLQWIRRDLNQPADDRANENFASFDPNFRIALVTPARLHFQAEAKTSDLHEDYSPQKYWLCCDPATFEWVQNAPQQGFQASYSLPPSLPPSRGLETLEGYSYSLPPSLPPSHLVPLATHSLPPSLPPSPQLCERSGDEVTASIPAIVTMSWHDAGLPPSLPPSLPLSSAQLRLPPSLPPSLPHFELCAETALPPSLPPSLPAVVERRQYMHCKLPPSLPPSLPHISQALQAHMAPSLPPSLPPVNVLHARLKLRVWVEPQATLRKMKAVNRMDLDASRSVVLATEQPGLQIIKCRDAAHEPVLVSALLLELARDEVFMTREAGAQGGSMERRDRWSKKAPTASTERTVARGGSPRWLHGASRSITELSANSLSADPGAQAVLVGHTDWLKVRREMLRQDLANKSPQHVANQKCPHAAVGLVQGYEASDPETLKYDGRDGGVGKPTGGAIQQARVLLVVQEDAETISLASELAEDIVASAVTGWKLLPPPLPDLSQPSVQAAAFAVRPVEVSFEPPPGARGHRPVPKVEAPAPEALTPVERLEVPSLRRMQAQLDGLPNPEPDAGDRTNAASVLNRSDDTAEPAQDHPGDRIRPPGQMGSNASAKWAQDDAAPDEVEEYNQKLEEREVFVDHNKFVSDRKAKLAPEEKEAEVREIFCRGFMKNKWPSCTVSVIAKEATVTARISQAGGLTLADRLRPYLGQAAAEACVGRAVNFKYAAPEGDELEEGEEAQVETQAIVTELSDFVETMLPAQTTSVSLGFSTQPTQRQLPIRASAAEEEAARAELEELGKPAVDEETIPAPLLIVLGGGSSTENQEEVLLKKLELLIGLSRFAEHEKGGVHVYIGGALASYVLSGVLGMSMGASSVDDGAIKASLKEALLEVMRLGVSPGPEQEVAHEAKDGEEPGEPQAAWRQVASTPLFLGYSDWARKCPPSFLMPGLPRLETPVRVQTSSLADGQYSPRVIPPLALSPRTSLSPLSPLADKRQPKQSLLQQRKQRLGNLRLETSCNVSLNQHDGLKARYIVHESLGQGSMGTVYRGTRRSDQREVALKAMQALDEEMTELLKQEFKILRKLSHPHVIEALDFFVADDQAVLVLELFEGLPLSAAARSTPCALPECVGQRLFKQLTLAVDYLHHRQIIHRDIKGENVLVGQNLMDLRLIDFNSARCLLEGGSLTNAGTQEYASPEVCRGEPHSASSDIWCAGLCLYLMLAGHLPRRGHQYKNFEAFKEAVSTEAVVLKGRIERGKRHTVQSRLPVIFRGEALNEDRKAVTDLLLRVYSAELEQTRMSISEVRENCFTLIALPAMYHMLALPCQGIKQTRRIELYLTGECYISVDTQHGQDSLHMVKESKAGEVAANASGIPEVWMVRDIGPAAVEQLRMLLRRSRGAIWNGALGCHEDARWQKGTQELINLIEGRLTGAGEAEEEEDEDEEDEEEEEEGDDDGDEDGEAKPRKEPKLPKERPAEFEEMLGRNAVLFIALQFGSRFANSFLVTAARYELLEAGSVMQFAGAQVATSLARMVVSQIAGLLTDNFALKKMYVATEACNLVLALAMLVCGHASGSVLFLLNIGLGLLYSFSQPVTKSMPPAVTPSREDLAVINGWDLTCDKVGRYLAPFAYAMASSSHGFDFAVLLSCFLYGILAVLRTCVVVVEPPREPSKMGSKATVRDKLGRLFQQVADGVMSLRRDSVLRLLILNTLVTNVLLLDFDSRGPKPSEVFLYPLNSVHFPVLFKRVAEAGGEHSAVDGLLQGAMSFLNIKKKDMWRNYSALVSLGGVVGPFLSNALIYVLESYSTSHNCCRLWVGINFGLAGQVAAMALLALMLSFSGSLGTGLLVFNLVSAWVVTISVNNIVTTYFNSISQERLQQNERGRFIANIMTVFTLGSSLGTLIFGWVLSATADDVTGSVNLLFCGLLIKMVLLVLLRRAGQGSFSGSVRPHAE</sequence>
<dbReference type="SMART" id="SM00220">
    <property type="entry name" value="S_TKc"/>
    <property type="match status" value="1"/>
</dbReference>
<evidence type="ECO:0000256" key="9">
    <source>
        <dbReference type="PROSITE-ProRule" id="PRU10141"/>
    </source>
</evidence>
<dbReference type="Pfam" id="PF00069">
    <property type="entry name" value="Pkinase"/>
    <property type="match status" value="1"/>
</dbReference>
<name>A0A1Q9EHV3_SYMMI</name>
<keyword evidence="7 9" id="KW-0067">ATP-binding</keyword>
<dbReference type="PANTHER" id="PTHR24346">
    <property type="entry name" value="MAP/MICROTUBULE AFFINITY-REGULATING KINASE"/>
    <property type="match status" value="1"/>
</dbReference>
<dbReference type="OrthoDB" id="443820at2759"/>
<dbReference type="Gene3D" id="3.40.50.1260">
    <property type="entry name" value="Phosphoglycerate kinase, N-terminal domain"/>
    <property type="match status" value="1"/>
</dbReference>
<dbReference type="PROSITE" id="PS50011">
    <property type="entry name" value="PROTEIN_KINASE_DOM"/>
    <property type="match status" value="1"/>
</dbReference>
<evidence type="ECO:0000256" key="11">
    <source>
        <dbReference type="SAM" id="Phobius"/>
    </source>
</evidence>
<proteinExistence type="inferred from homology"/>
<dbReference type="InterPro" id="IPR001576">
    <property type="entry name" value="Phosphoglycerate_kinase"/>
</dbReference>
<evidence type="ECO:0000256" key="3">
    <source>
        <dbReference type="ARBA" id="ARBA00013061"/>
    </source>
</evidence>
<dbReference type="EC" id="2.7.2.3" evidence="3"/>
<comment type="cofactor">
    <cofactor evidence="1">
        <name>Mg(2+)</name>
        <dbReference type="ChEBI" id="CHEBI:18420"/>
    </cofactor>
</comment>
<evidence type="ECO:0000256" key="1">
    <source>
        <dbReference type="ARBA" id="ARBA00001946"/>
    </source>
</evidence>
<feature type="transmembrane region" description="Helical" evidence="11">
    <location>
        <begin position="2533"/>
        <end position="2555"/>
    </location>
</feature>
<dbReference type="PROSITE" id="PS00108">
    <property type="entry name" value="PROTEIN_KINASE_ST"/>
    <property type="match status" value="1"/>
</dbReference>
<dbReference type="InterPro" id="IPR015824">
    <property type="entry name" value="Phosphoglycerate_kinase_N"/>
</dbReference>
<feature type="compositionally biased region" description="Basic and acidic residues" evidence="10">
    <location>
        <begin position="2182"/>
        <end position="2197"/>
    </location>
</feature>
<dbReference type="PROSITE" id="PS00107">
    <property type="entry name" value="PROTEIN_KINASE_ATP"/>
    <property type="match status" value="1"/>
</dbReference>